<dbReference type="NCBIfam" id="NF006667">
    <property type="entry name" value="PRK09212.1"/>
    <property type="match status" value="1"/>
</dbReference>
<dbReference type="SUPFAM" id="SSF52922">
    <property type="entry name" value="TK C-terminal domain-like"/>
    <property type="match status" value="1"/>
</dbReference>
<evidence type="ECO:0000256" key="9">
    <source>
        <dbReference type="ARBA" id="ARBA00023317"/>
    </source>
</evidence>
<evidence type="ECO:0000256" key="5">
    <source>
        <dbReference type="ARBA" id="ARBA00022958"/>
    </source>
</evidence>
<organism evidence="13 14">
    <name type="scientific">Exaiptasia diaphana</name>
    <name type="common">Tropical sea anemone</name>
    <name type="synonym">Aiptasia pulchella</name>
    <dbReference type="NCBI Taxonomy" id="2652724"/>
    <lineage>
        <taxon>Eukaryota</taxon>
        <taxon>Metazoa</taxon>
        <taxon>Cnidaria</taxon>
        <taxon>Anthozoa</taxon>
        <taxon>Hexacorallia</taxon>
        <taxon>Actiniaria</taxon>
        <taxon>Aiptasiidae</taxon>
        <taxon>Exaiptasia</taxon>
    </lineage>
</organism>
<keyword evidence="8" id="KW-0496">Mitochondrion</keyword>
<dbReference type="FunFam" id="3.40.50.970:FF:000006">
    <property type="entry name" value="Pyruvate dehydrogenase E1 component subunit beta"/>
    <property type="match status" value="1"/>
</dbReference>
<dbReference type="KEGG" id="epa:110242487"/>
<dbReference type="InterPro" id="IPR005475">
    <property type="entry name" value="Transketolase-like_Pyr-bd"/>
</dbReference>
<accession>A0A913XGR4</accession>
<feature type="domain" description="Transketolase-like pyrimidine-binding" evidence="12">
    <location>
        <begin position="38"/>
        <end position="213"/>
    </location>
</feature>
<evidence type="ECO:0000256" key="1">
    <source>
        <dbReference type="ARBA" id="ARBA00001964"/>
    </source>
</evidence>
<dbReference type="InterPro" id="IPR009014">
    <property type="entry name" value="Transketo_C/PFOR_II"/>
</dbReference>
<evidence type="ECO:0000256" key="4">
    <source>
        <dbReference type="ARBA" id="ARBA00022946"/>
    </source>
</evidence>
<evidence type="ECO:0000256" key="7">
    <source>
        <dbReference type="ARBA" id="ARBA00023052"/>
    </source>
</evidence>
<dbReference type="GO" id="GO:0006086">
    <property type="term" value="P:pyruvate decarboxylation to acetyl-CoA"/>
    <property type="evidence" value="ECO:0007669"/>
    <property type="project" value="InterPro"/>
</dbReference>
<dbReference type="OMA" id="WYANCPG"/>
<dbReference type="SUPFAM" id="SSF52518">
    <property type="entry name" value="Thiamin diphosphate-binding fold (THDP-binding)"/>
    <property type="match status" value="1"/>
</dbReference>
<dbReference type="RefSeq" id="XP_020904140.1">
    <property type="nucleotide sequence ID" value="XM_021048481.1"/>
</dbReference>
<dbReference type="FunFam" id="3.40.50.920:FF:000001">
    <property type="entry name" value="Pyruvate dehydrogenase E1 beta subunit"/>
    <property type="match status" value="1"/>
</dbReference>
<keyword evidence="5" id="KW-0630">Potassium</keyword>
<evidence type="ECO:0000256" key="3">
    <source>
        <dbReference type="ARBA" id="ARBA00022723"/>
    </source>
</evidence>
<dbReference type="PANTHER" id="PTHR11624:SF96">
    <property type="entry name" value="PYRUVATE DEHYDROGENASE E1 COMPONENT SUBUNIT BETA, MITOCHONDRIAL"/>
    <property type="match status" value="1"/>
</dbReference>
<dbReference type="GO" id="GO:0005739">
    <property type="term" value="C:mitochondrion"/>
    <property type="evidence" value="ECO:0007669"/>
    <property type="project" value="UniProtKB-SubCell"/>
</dbReference>
<dbReference type="EC" id="1.2.4.1" evidence="11"/>
<evidence type="ECO:0000259" key="12">
    <source>
        <dbReference type="SMART" id="SM00861"/>
    </source>
</evidence>
<keyword evidence="9 11" id="KW-0670">Pyruvate</keyword>
<comment type="catalytic activity">
    <reaction evidence="10 11">
        <text>N(6)-[(R)-lipoyl]-L-lysyl-[protein] + pyruvate + H(+) = N(6)-[(R)-S(8)-acetyldihydrolipoyl]-L-lysyl-[protein] + CO2</text>
        <dbReference type="Rhea" id="RHEA:19189"/>
        <dbReference type="Rhea" id="RHEA-COMP:10474"/>
        <dbReference type="Rhea" id="RHEA-COMP:10478"/>
        <dbReference type="ChEBI" id="CHEBI:15361"/>
        <dbReference type="ChEBI" id="CHEBI:15378"/>
        <dbReference type="ChEBI" id="CHEBI:16526"/>
        <dbReference type="ChEBI" id="CHEBI:83099"/>
        <dbReference type="ChEBI" id="CHEBI:83111"/>
        <dbReference type="EC" id="1.2.4.1"/>
    </reaction>
</comment>
<dbReference type="Proteomes" id="UP000887567">
    <property type="component" value="Unplaced"/>
</dbReference>
<dbReference type="GO" id="GO:0046872">
    <property type="term" value="F:metal ion binding"/>
    <property type="evidence" value="ECO:0007669"/>
    <property type="project" value="UniProtKB-KW"/>
</dbReference>
<evidence type="ECO:0000256" key="8">
    <source>
        <dbReference type="ARBA" id="ARBA00023128"/>
    </source>
</evidence>
<dbReference type="InterPro" id="IPR029061">
    <property type="entry name" value="THDP-binding"/>
</dbReference>
<evidence type="ECO:0000256" key="6">
    <source>
        <dbReference type="ARBA" id="ARBA00023002"/>
    </source>
</evidence>
<keyword evidence="6 11" id="KW-0560">Oxidoreductase</keyword>
<dbReference type="CDD" id="cd07036">
    <property type="entry name" value="TPP_PYR_E1-PDHc-beta_like"/>
    <property type="match status" value="1"/>
</dbReference>
<dbReference type="SMART" id="SM00861">
    <property type="entry name" value="Transket_pyr"/>
    <property type="match status" value="1"/>
</dbReference>
<dbReference type="GO" id="GO:0004739">
    <property type="term" value="F:pyruvate dehydrogenase (acetyl-transferring) activity"/>
    <property type="evidence" value="ECO:0007669"/>
    <property type="project" value="UniProtKB-UniRule"/>
</dbReference>
<keyword evidence="7 11" id="KW-0786">Thiamine pyrophosphate</keyword>
<comment type="function">
    <text evidence="11">The pyruvate dehydrogenase complex catalyzes the overall conversion of pyruvate to acetyl-CoA and CO2.</text>
</comment>
<evidence type="ECO:0000256" key="10">
    <source>
        <dbReference type="ARBA" id="ARBA00051231"/>
    </source>
</evidence>
<dbReference type="Pfam" id="PF02779">
    <property type="entry name" value="Transket_pyr"/>
    <property type="match status" value="1"/>
</dbReference>
<protein>
    <recommendedName>
        <fullName evidence="11">Pyruvate dehydrogenase E1 component subunit beta</fullName>
        <ecNumber evidence="11">1.2.4.1</ecNumber>
    </recommendedName>
</protein>
<dbReference type="PANTHER" id="PTHR11624">
    <property type="entry name" value="DEHYDROGENASE RELATED"/>
    <property type="match status" value="1"/>
</dbReference>
<reference evidence="13" key="1">
    <citation type="submission" date="2022-11" db="UniProtKB">
        <authorList>
            <consortium name="EnsemblMetazoa"/>
        </authorList>
    </citation>
    <scope>IDENTIFICATION</scope>
</reference>
<dbReference type="Gene3D" id="3.40.50.920">
    <property type="match status" value="1"/>
</dbReference>
<proteinExistence type="predicted"/>
<dbReference type="Gene3D" id="3.40.50.970">
    <property type="match status" value="1"/>
</dbReference>
<evidence type="ECO:0000256" key="2">
    <source>
        <dbReference type="ARBA" id="ARBA00004173"/>
    </source>
</evidence>
<sequence>MSFLSRFCLVGRQSHKHAMSGAFRRTLSTSRSLGAATMSVREALNAAMEEEMKRDDKVFLLGEEVALYDGAYKVSKGLHKKFGDTRIIDTPISEMGFAGIAVGAAMAGLRPICEFMTFNFAMQAIDQVINSAGKTFYMSAGTVPVPIVFRGPNGAAAGVAAQHSQCYAAWYGHCPGIKVVSPYSSEDAKGLLKTAIRDPDPVVVLENEILYGTQFDMSDEAMSEDFLIPLGKAKIERPGSHVTIVAHSRMVDVSLQAAKLLEAEGIDAEVINLRSIRPMDTQTIIDSVKKTNHLISVEGGWPHFGVGAEISASIVESEAFNYLDAPIYRVTGADIPMPYATELERNSTPQVHNVVNTVKKVLHLA</sequence>
<comment type="subcellular location">
    <subcellularLocation>
        <location evidence="2">Mitochondrion</location>
    </subcellularLocation>
</comment>
<evidence type="ECO:0000313" key="13">
    <source>
        <dbReference type="EnsemblMetazoa" id="XP_020904140.1"/>
    </source>
</evidence>
<comment type="cofactor">
    <cofactor evidence="1 11">
        <name>thiamine diphosphate</name>
        <dbReference type="ChEBI" id="CHEBI:58937"/>
    </cofactor>
</comment>
<evidence type="ECO:0000313" key="14">
    <source>
        <dbReference type="Proteomes" id="UP000887567"/>
    </source>
</evidence>
<evidence type="ECO:0000256" key="11">
    <source>
        <dbReference type="RuleBase" id="RU364074"/>
    </source>
</evidence>
<dbReference type="NCBIfam" id="NF008854">
    <property type="entry name" value="PRK11892.1"/>
    <property type="match status" value="1"/>
</dbReference>
<dbReference type="AlphaFoldDB" id="A0A913XGR4"/>
<dbReference type="Pfam" id="PF02780">
    <property type="entry name" value="Transketolase_C"/>
    <property type="match status" value="1"/>
</dbReference>
<dbReference type="InterPro" id="IPR027110">
    <property type="entry name" value="PDHB_mito-type"/>
</dbReference>
<keyword evidence="14" id="KW-1185">Reference proteome</keyword>
<keyword evidence="3" id="KW-0479">Metal-binding</keyword>
<dbReference type="OrthoDB" id="10266385at2759"/>
<name>A0A913XGR4_EXADI</name>
<dbReference type="EnsemblMetazoa" id="XM_021048481.1">
    <property type="protein sequence ID" value="XP_020904140.1"/>
    <property type="gene ID" value="LOC110242487"/>
</dbReference>
<dbReference type="InterPro" id="IPR033248">
    <property type="entry name" value="Transketolase_C"/>
</dbReference>
<keyword evidence="4" id="KW-0809">Transit peptide</keyword>
<dbReference type="GeneID" id="110242487"/>